<dbReference type="Gene3D" id="3.90.79.10">
    <property type="entry name" value="Nucleoside Triphosphate Pyrophosphohydrolase"/>
    <property type="match status" value="1"/>
</dbReference>
<evidence type="ECO:0000313" key="5">
    <source>
        <dbReference type="Proteomes" id="UP000597444"/>
    </source>
</evidence>
<comment type="cofactor">
    <cofactor evidence="1">
        <name>Mg(2+)</name>
        <dbReference type="ChEBI" id="CHEBI:18420"/>
    </cofactor>
</comment>
<dbReference type="InterPro" id="IPR015797">
    <property type="entry name" value="NUDIX_hydrolase-like_dom_sf"/>
</dbReference>
<reference evidence="4" key="1">
    <citation type="submission" date="2020-10" db="EMBL/GenBank/DDBJ databases">
        <title>Taxonomic study of unclassified bacteria belonging to the class Ktedonobacteria.</title>
        <authorList>
            <person name="Yabe S."/>
            <person name="Wang C.M."/>
            <person name="Zheng Y."/>
            <person name="Sakai Y."/>
            <person name="Cavaletti L."/>
            <person name="Monciardini P."/>
            <person name="Donadio S."/>
        </authorList>
    </citation>
    <scope>NUCLEOTIDE SEQUENCE</scope>
    <source>
        <strain evidence="4">ID150040</strain>
    </source>
</reference>
<proteinExistence type="predicted"/>
<keyword evidence="2 4" id="KW-0378">Hydrolase</keyword>
<dbReference type="SUPFAM" id="SSF55811">
    <property type="entry name" value="Nudix"/>
    <property type="match status" value="1"/>
</dbReference>
<evidence type="ECO:0000256" key="1">
    <source>
        <dbReference type="ARBA" id="ARBA00001946"/>
    </source>
</evidence>
<evidence type="ECO:0000313" key="4">
    <source>
        <dbReference type="EMBL" id="GHO95690.1"/>
    </source>
</evidence>
<dbReference type="PROSITE" id="PS00893">
    <property type="entry name" value="NUDIX_BOX"/>
    <property type="match status" value="1"/>
</dbReference>
<dbReference type="PANTHER" id="PTHR43046">
    <property type="entry name" value="GDP-MANNOSE MANNOSYL HYDROLASE"/>
    <property type="match status" value="1"/>
</dbReference>
<dbReference type="PANTHER" id="PTHR43046:SF14">
    <property type="entry name" value="MUTT_NUDIX FAMILY PROTEIN"/>
    <property type="match status" value="1"/>
</dbReference>
<dbReference type="InterPro" id="IPR000086">
    <property type="entry name" value="NUDIX_hydrolase_dom"/>
</dbReference>
<dbReference type="EMBL" id="BNJK01000001">
    <property type="protein sequence ID" value="GHO95690.1"/>
    <property type="molecule type" value="Genomic_DNA"/>
</dbReference>
<gene>
    <name evidence="4" type="ORF">KSF_057380</name>
</gene>
<dbReference type="PROSITE" id="PS51462">
    <property type="entry name" value="NUDIX"/>
    <property type="match status" value="1"/>
</dbReference>
<dbReference type="GO" id="GO:0016787">
    <property type="term" value="F:hydrolase activity"/>
    <property type="evidence" value="ECO:0007669"/>
    <property type="project" value="UniProtKB-KW"/>
</dbReference>
<evidence type="ECO:0000256" key="2">
    <source>
        <dbReference type="ARBA" id="ARBA00022801"/>
    </source>
</evidence>
<sequence length="199" mass="22842">MLAYLPQETRVELDMLAASFGQPLERVVDLPTSNYFDPLNKTDRYGEVCMVVRRPNGKLLTMKKTFYPPEGYRLLTGGIKHGETILAALLRETHEETGLKVEVERFLVAVGYRTTTTGEAPAFYTFAFLLNEVSGKLEVQDEDEQVENFKEIAPEELPAFAERLAHVQDVYDQKINGSWREWGEFRTVIHQLVWEALQQ</sequence>
<evidence type="ECO:0000259" key="3">
    <source>
        <dbReference type="PROSITE" id="PS51462"/>
    </source>
</evidence>
<dbReference type="CDD" id="cd02883">
    <property type="entry name" value="NUDIX_Hydrolase"/>
    <property type="match status" value="1"/>
</dbReference>
<comment type="caution">
    <text evidence="4">The sequence shown here is derived from an EMBL/GenBank/DDBJ whole genome shotgun (WGS) entry which is preliminary data.</text>
</comment>
<accession>A0A8J3INP3</accession>
<feature type="domain" description="Nudix hydrolase" evidence="3">
    <location>
        <begin position="42"/>
        <end position="176"/>
    </location>
</feature>
<dbReference type="InterPro" id="IPR020084">
    <property type="entry name" value="NUDIX_hydrolase_CS"/>
</dbReference>
<organism evidence="4 5">
    <name type="scientific">Reticulibacter mediterranei</name>
    <dbReference type="NCBI Taxonomy" id="2778369"/>
    <lineage>
        <taxon>Bacteria</taxon>
        <taxon>Bacillati</taxon>
        <taxon>Chloroflexota</taxon>
        <taxon>Ktedonobacteria</taxon>
        <taxon>Ktedonobacterales</taxon>
        <taxon>Reticulibacteraceae</taxon>
        <taxon>Reticulibacter</taxon>
    </lineage>
</organism>
<keyword evidence="5" id="KW-1185">Reference proteome</keyword>
<dbReference type="AlphaFoldDB" id="A0A8J3INP3"/>
<protein>
    <submittedName>
        <fullName evidence="4">NUDIX hydrolase</fullName>
    </submittedName>
</protein>
<dbReference type="Pfam" id="PF00293">
    <property type="entry name" value="NUDIX"/>
    <property type="match status" value="1"/>
</dbReference>
<name>A0A8J3INP3_9CHLR</name>
<dbReference type="RefSeq" id="WP_220206358.1">
    <property type="nucleotide sequence ID" value="NZ_BNJK01000001.1"/>
</dbReference>
<dbReference type="Proteomes" id="UP000597444">
    <property type="component" value="Unassembled WGS sequence"/>
</dbReference>